<accession>A0A4Q5N5H9</accession>
<feature type="region of interest" description="Disordered" evidence="3">
    <location>
        <begin position="1"/>
        <end position="31"/>
    </location>
</feature>
<evidence type="ECO:0000313" key="5">
    <source>
        <dbReference type="EMBL" id="RYV51381.1"/>
    </source>
</evidence>
<evidence type="ECO:0000256" key="3">
    <source>
        <dbReference type="SAM" id="MobiDB-lite"/>
    </source>
</evidence>
<dbReference type="InterPro" id="IPR028098">
    <property type="entry name" value="Glyco_trans_4-like_N"/>
</dbReference>
<comment type="caution">
    <text evidence="5">The sequence shown here is derived from an EMBL/GenBank/DDBJ whole genome shotgun (WGS) entry which is preliminary data.</text>
</comment>
<dbReference type="OrthoDB" id="9801609at2"/>
<dbReference type="Pfam" id="PF13692">
    <property type="entry name" value="Glyco_trans_1_4"/>
    <property type="match status" value="1"/>
</dbReference>
<dbReference type="PANTHER" id="PTHR46401">
    <property type="entry name" value="GLYCOSYLTRANSFERASE WBBK-RELATED"/>
    <property type="match status" value="1"/>
</dbReference>
<dbReference type="GO" id="GO:0009103">
    <property type="term" value="P:lipopolysaccharide biosynthetic process"/>
    <property type="evidence" value="ECO:0007669"/>
    <property type="project" value="TreeGrafter"/>
</dbReference>
<sequence>MGCIGQTRCAAQEPGRPEQRETRVPDQPERGGIERLRVAIAMLTLVPGGMGGSETYARELTRGLAGSARIDATAHVASIGAGFSQGIPEHVVPAVTGGSGTADRLRTLAQATRHRRGIVGAMGTAEVVHYPFTAPVPRPPSGAAFVQSLLDVQHLDLPHLFSRAERLYRRHYYDAAARRADAVITISEFAKASIVARLGIDPGRITVAHLGVDAAAYSPHLGERSNFLFYPARGWAHKNHARLVEAVRLLRVDDPTLRLVLTGGGLESLGSLPDWVDVRGLVPLTELRELYRSAACLVFPSLYEGFGLPPLEAMASGCPVAASDAGSLPEVCGEAAVLFDAQDPAAIAAAVTEARRRSVELQQLGLAQARRFTWARCVAAHEDAYLAAARRTG</sequence>
<dbReference type="EMBL" id="SDWW01000017">
    <property type="protein sequence ID" value="RYV51381.1"/>
    <property type="molecule type" value="Genomic_DNA"/>
</dbReference>
<dbReference type="CDD" id="cd03809">
    <property type="entry name" value="GT4_MtfB-like"/>
    <property type="match status" value="1"/>
</dbReference>
<keyword evidence="2 5" id="KW-0808">Transferase</keyword>
<organism evidence="5 6">
    <name type="scientific">Pengzhenrongella frigida</name>
    <dbReference type="NCBI Taxonomy" id="1259133"/>
    <lineage>
        <taxon>Bacteria</taxon>
        <taxon>Bacillati</taxon>
        <taxon>Actinomycetota</taxon>
        <taxon>Actinomycetes</taxon>
        <taxon>Micrococcales</taxon>
        <taxon>Pengzhenrongella</taxon>
    </lineage>
</organism>
<evidence type="ECO:0000259" key="4">
    <source>
        <dbReference type="Pfam" id="PF13439"/>
    </source>
</evidence>
<evidence type="ECO:0000256" key="2">
    <source>
        <dbReference type="ARBA" id="ARBA00022679"/>
    </source>
</evidence>
<dbReference type="SUPFAM" id="SSF53756">
    <property type="entry name" value="UDP-Glycosyltransferase/glycogen phosphorylase"/>
    <property type="match status" value="1"/>
</dbReference>
<reference evidence="5 6" key="1">
    <citation type="submission" date="2019-01" db="EMBL/GenBank/DDBJ databases">
        <title>Novel species of Cellulomonas.</title>
        <authorList>
            <person name="Liu Q."/>
            <person name="Xin Y.-H."/>
        </authorList>
    </citation>
    <scope>NUCLEOTIDE SEQUENCE [LARGE SCALE GENOMIC DNA]</scope>
    <source>
        <strain evidence="5 6">HLT2-17</strain>
    </source>
</reference>
<dbReference type="GO" id="GO:0016757">
    <property type="term" value="F:glycosyltransferase activity"/>
    <property type="evidence" value="ECO:0007669"/>
    <property type="project" value="UniProtKB-KW"/>
</dbReference>
<gene>
    <name evidence="5" type="ORF">EUA98_08835</name>
</gene>
<protein>
    <submittedName>
        <fullName evidence="5">Glycosyltransferase family 1 protein</fullName>
    </submittedName>
</protein>
<dbReference type="Proteomes" id="UP000293764">
    <property type="component" value="Unassembled WGS sequence"/>
</dbReference>
<name>A0A4Q5N5H9_9MICO</name>
<proteinExistence type="predicted"/>
<feature type="compositionally biased region" description="Basic and acidic residues" evidence="3">
    <location>
        <begin position="15"/>
        <end position="31"/>
    </location>
</feature>
<evidence type="ECO:0000313" key="6">
    <source>
        <dbReference type="Proteomes" id="UP000293764"/>
    </source>
</evidence>
<dbReference type="AlphaFoldDB" id="A0A4Q5N5H9"/>
<keyword evidence="1" id="KW-0328">Glycosyltransferase</keyword>
<dbReference type="Pfam" id="PF13439">
    <property type="entry name" value="Glyco_transf_4"/>
    <property type="match status" value="1"/>
</dbReference>
<keyword evidence="6" id="KW-1185">Reference proteome</keyword>
<evidence type="ECO:0000256" key="1">
    <source>
        <dbReference type="ARBA" id="ARBA00022676"/>
    </source>
</evidence>
<feature type="domain" description="Glycosyltransferase subfamily 4-like N-terminal" evidence="4">
    <location>
        <begin position="50"/>
        <end position="214"/>
    </location>
</feature>
<dbReference type="PANTHER" id="PTHR46401:SF2">
    <property type="entry name" value="GLYCOSYLTRANSFERASE WBBK-RELATED"/>
    <property type="match status" value="1"/>
</dbReference>
<dbReference type="Gene3D" id="3.40.50.2000">
    <property type="entry name" value="Glycogen Phosphorylase B"/>
    <property type="match status" value="2"/>
</dbReference>